<dbReference type="AlphaFoldDB" id="A0A1S6HNP6"/>
<keyword evidence="3" id="KW-1185">Reference proteome</keyword>
<sequence length="81" mass="9200">MIHSPCVAKCGLNDDDICVGCYRTIDEIVGWSAGDDVFKAEVWEKLAKRKTELGKGENSESKRISRQKWQETEARLTLNEL</sequence>
<dbReference type="OrthoDB" id="9811423at2"/>
<dbReference type="STRING" id="225848.Sps_01980"/>
<name>A0A1S6HNP6_9GAMM</name>
<gene>
    <name evidence="2" type="ORF">Sps_01980</name>
</gene>
<accession>A0A1S6HNP6</accession>
<dbReference type="Proteomes" id="UP000189545">
    <property type="component" value="Chromosome"/>
</dbReference>
<dbReference type="KEGG" id="spsw:Sps_01980"/>
<dbReference type="RefSeq" id="WP_077752344.1">
    <property type="nucleotide sequence ID" value="NZ_CP014782.1"/>
</dbReference>
<proteinExistence type="predicted"/>
<reference evidence="2 3" key="1">
    <citation type="submission" date="2016-03" db="EMBL/GenBank/DDBJ databases">
        <title>Complete genome sequence of Shewanella psychrophila WP2, a deep sea bacterium isolated from west Pacific sediment.</title>
        <authorList>
            <person name="Xu G."/>
            <person name="Jian H."/>
        </authorList>
    </citation>
    <scope>NUCLEOTIDE SEQUENCE [LARGE SCALE GENOMIC DNA]</scope>
    <source>
        <strain evidence="2 3">WP2</strain>
    </source>
</reference>
<dbReference type="InterPro" id="IPR010710">
    <property type="entry name" value="DUF1289"/>
</dbReference>
<dbReference type="PANTHER" id="PTHR35175">
    <property type="entry name" value="DUF1289 DOMAIN-CONTAINING PROTEIN"/>
    <property type="match status" value="1"/>
</dbReference>
<organism evidence="2 3">
    <name type="scientific">Shewanella psychrophila</name>
    <dbReference type="NCBI Taxonomy" id="225848"/>
    <lineage>
        <taxon>Bacteria</taxon>
        <taxon>Pseudomonadati</taxon>
        <taxon>Pseudomonadota</taxon>
        <taxon>Gammaproteobacteria</taxon>
        <taxon>Alteromonadales</taxon>
        <taxon>Shewanellaceae</taxon>
        <taxon>Shewanella</taxon>
    </lineage>
</organism>
<protein>
    <submittedName>
        <fullName evidence="2">Putative Fe-S protein</fullName>
    </submittedName>
</protein>
<dbReference type="EMBL" id="CP014782">
    <property type="protein sequence ID" value="AQS37140.1"/>
    <property type="molecule type" value="Genomic_DNA"/>
</dbReference>
<evidence type="ECO:0000313" key="2">
    <source>
        <dbReference type="EMBL" id="AQS37140.1"/>
    </source>
</evidence>
<dbReference type="Pfam" id="PF06945">
    <property type="entry name" value="DUF1289"/>
    <property type="match status" value="1"/>
</dbReference>
<evidence type="ECO:0000313" key="3">
    <source>
        <dbReference type="Proteomes" id="UP000189545"/>
    </source>
</evidence>
<dbReference type="PANTHER" id="PTHR35175:SF2">
    <property type="entry name" value="DUF1289 DOMAIN-CONTAINING PROTEIN"/>
    <property type="match status" value="1"/>
</dbReference>
<feature type="compositionally biased region" description="Basic and acidic residues" evidence="1">
    <location>
        <begin position="52"/>
        <end position="74"/>
    </location>
</feature>
<evidence type="ECO:0000256" key="1">
    <source>
        <dbReference type="SAM" id="MobiDB-lite"/>
    </source>
</evidence>
<feature type="region of interest" description="Disordered" evidence="1">
    <location>
        <begin position="52"/>
        <end position="81"/>
    </location>
</feature>